<accession>A0A9W6FYA2</accession>
<dbReference type="AlphaFoldDB" id="A0A9W6FYA2"/>
<proteinExistence type="predicted"/>
<comment type="caution">
    <text evidence="1">The sequence shown here is derived from an EMBL/GenBank/DDBJ whole genome shotgun (WGS) entry which is preliminary data.</text>
</comment>
<evidence type="ECO:0000313" key="2">
    <source>
        <dbReference type="Proteomes" id="UP001144352"/>
    </source>
</evidence>
<organism evidence="1 2">
    <name type="scientific">Geobacter hydrogenophilus</name>
    <dbReference type="NCBI Taxonomy" id="40983"/>
    <lineage>
        <taxon>Bacteria</taxon>
        <taxon>Pseudomonadati</taxon>
        <taxon>Thermodesulfobacteriota</taxon>
        <taxon>Desulfuromonadia</taxon>
        <taxon>Geobacterales</taxon>
        <taxon>Geobacteraceae</taxon>
        <taxon>Geobacter</taxon>
    </lineage>
</organism>
<reference evidence="1" key="1">
    <citation type="submission" date="2022-12" db="EMBL/GenBank/DDBJ databases">
        <title>Reference genome sequencing for broad-spectrum identification of bacterial and archaeal isolates by mass spectrometry.</title>
        <authorList>
            <person name="Sekiguchi Y."/>
            <person name="Tourlousse D.M."/>
        </authorList>
    </citation>
    <scope>NUCLEOTIDE SEQUENCE</scope>
    <source>
        <strain evidence="1">H2</strain>
    </source>
</reference>
<dbReference type="EMBL" id="BSDS01000001">
    <property type="protein sequence ID" value="GLI37280.1"/>
    <property type="molecule type" value="Genomic_DNA"/>
</dbReference>
<sequence>MNYHGTDYVLGHILRAARITGKDKLEVDFLAGTAEPSELLVAPVKESVEWYCKTFADFVNRSGSDIDLIVSAKMTFKYDLKITRPYPRDPKIIENPYTCDVVIIDNRQKEHAVHFESWWFPE</sequence>
<evidence type="ECO:0000313" key="1">
    <source>
        <dbReference type="EMBL" id="GLI37280.1"/>
    </source>
</evidence>
<protein>
    <submittedName>
        <fullName evidence="1">Uncharacterized protein</fullName>
    </submittedName>
</protein>
<gene>
    <name evidence="1" type="ORF">GHYDROH2_07810</name>
</gene>
<dbReference type="Proteomes" id="UP001144352">
    <property type="component" value="Unassembled WGS sequence"/>
</dbReference>
<name>A0A9W6FYA2_9BACT</name>
<keyword evidence="2" id="KW-1185">Reference proteome</keyword>